<sequence>MAEACAPPRVHPEFAMSNPSTTPLSESEAPFPPRTAVPPYAAPALRGAGNNGSSVRLAAPYVPAAWRTHPLVASAVSVPPTLIMEGAFPTPAGVESLFGSEASATTIDSFARPEPLESLSPEQGTLDDSLPWIDAFLSTTPVVPMAAIAADENDAGDVDAVAPFYEETFATSAFEEAGDLDDGAVDGADVVADLAVPDLAVPDLAVEAPVVEVAEPETASSEVMTSEVMTSEVIASDEDVAAEVIARQAETQAEDWPLQQAASEFDALAEQLEALAPPVPTEPAALFAEPAQPEPLPAWSDDDMVDIMPVRQPLFTPRSLPAEPDHLIGAQAAHRDDNAEAAALALELLAGRVRAGDLPLAGYEPRMGDAAALVAALAALLGVKLR</sequence>
<evidence type="ECO:0000313" key="3">
    <source>
        <dbReference type="Proteomes" id="UP000002209"/>
    </source>
</evidence>
<proteinExistence type="predicted"/>
<dbReference type="KEGG" id="gau:GAU_1607"/>
<reference evidence="3" key="1">
    <citation type="submission" date="2006-03" db="EMBL/GenBank/DDBJ databases">
        <title>Complete genome sequence of Gemmatimonas aurantiaca T-27 that represents a novel phylum Gemmatimonadetes.</title>
        <authorList>
            <person name="Takasaki K."/>
            <person name="Ichikawa N."/>
            <person name="Miura H."/>
            <person name="Matsushita S."/>
            <person name="Watanabe Y."/>
            <person name="Oguchi A."/>
            <person name="Ankai A."/>
            <person name="Yashiro I."/>
            <person name="Takahashi M."/>
            <person name="Terui Y."/>
            <person name="Fukui S."/>
            <person name="Yokoyama H."/>
            <person name="Tanikawa S."/>
            <person name="Hanada S."/>
            <person name="Kamagata Y."/>
            <person name="Fujita N."/>
        </authorList>
    </citation>
    <scope>NUCLEOTIDE SEQUENCE [LARGE SCALE GENOMIC DNA]</scope>
    <source>
        <strain evidence="3">T-27 / DSM 14586 / JCM 11422 / NBRC 100505</strain>
    </source>
</reference>
<organism evidence="2 3">
    <name type="scientific">Gemmatimonas aurantiaca (strain DSM 14586 / JCM 11422 / NBRC 100505 / T-27)</name>
    <dbReference type="NCBI Taxonomy" id="379066"/>
    <lineage>
        <taxon>Bacteria</taxon>
        <taxon>Pseudomonadati</taxon>
        <taxon>Gemmatimonadota</taxon>
        <taxon>Gemmatimonadia</taxon>
        <taxon>Gemmatimonadales</taxon>
        <taxon>Gemmatimonadaceae</taxon>
        <taxon>Gemmatimonas</taxon>
    </lineage>
</organism>
<accession>C1A8T9</accession>
<dbReference type="Proteomes" id="UP000002209">
    <property type="component" value="Chromosome"/>
</dbReference>
<evidence type="ECO:0000313" key="2">
    <source>
        <dbReference type="EMBL" id="BAH38649.1"/>
    </source>
</evidence>
<evidence type="ECO:0000256" key="1">
    <source>
        <dbReference type="SAM" id="MobiDB-lite"/>
    </source>
</evidence>
<dbReference type="eggNOG" id="ENOG5032987">
    <property type="taxonomic scope" value="Bacteria"/>
</dbReference>
<gene>
    <name evidence="2" type="ordered locus">GAU_1607</name>
</gene>
<dbReference type="HOGENOM" id="CLU_715264_0_0_0"/>
<dbReference type="AlphaFoldDB" id="C1A8T9"/>
<keyword evidence="3" id="KW-1185">Reference proteome</keyword>
<feature type="region of interest" description="Disordered" evidence="1">
    <location>
        <begin position="1"/>
        <end position="34"/>
    </location>
</feature>
<protein>
    <submittedName>
        <fullName evidence="2">Uncharacterized protein</fullName>
    </submittedName>
</protein>
<dbReference type="STRING" id="379066.GAU_1607"/>
<dbReference type="EMBL" id="AP009153">
    <property type="protein sequence ID" value="BAH38649.1"/>
    <property type="molecule type" value="Genomic_DNA"/>
</dbReference>
<name>C1A8T9_GEMAT</name>